<proteinExistence type="predicted"/>
<dbReference type="Proteomes" id="UP000292702">
    <property type="component" value="Unassembled WGS sequence"/>
</dbReference>
<reference evidence="2 3" key="1">
    <citation type="submission" date="2018-11" db="EMBL/GenBank/DDBJ databases">
        <title>Genome assembly of Steccherinum ochraceum LE-BIN_3174, the white-rot fungus of the Steccherinaceae family (The Residual Polyporoid clade, Polyporales, Basidiomycota).</title>
        <authorList>
            <person name="Fedorova T.V."/>
            <person name="Glazunova O.A."/>
            <person name="Landesman E.O."/>
            <person name="Moiseenko K.V."/>
            <person name="Psurtseva N.V."/>
            <person name="Savinova O.S."/>
            <person name="Shakhova N.V."/>
            <person name="Tyazhelova T.V."/>
            <person name="Vasina D.V."/>
        </authorList>
    </citation>
    <scope>NUCLEOTIDE SEQUENCE [LARGE SCALE GENOMIC DNA]</scope>
    <source>
        <strain evidence="2 3">LE-BIN_3174</strain>
    </source>
</reference>
<dbReference type="Gene3D" id="3.40.50.720">
    <property type="entry name" value="NAD(P)-binding Rossmann-like Domain"/>
    <property type="match status" value="1"/>
</dbReference>
<keyword evidence="3" id="KW-1185">Reference proteome</keyword>
<dbReference type="SUPFAM" id="SSF51735">
    <property type="entry name" value="NAD(P)-binding Rossmann-fold domains"/>
    <property type="match status" value="1"/>
</dbReference>
<gene>
    <name evidence="2" type="ORF">EIP91_002664</name>
</gene>
<dbReference type="AlphaFoldDB" id="A0A4R0RBV4"/>
<dbReference type="GO" id="GO:0016491">
    <property type="term" value="F:oxidoreductase activity"/>
    <property type="evidence" value="ECO:0007669"/>
    <property type="project" value="UniProtKB-KW"/>
</dbReference>
<keyword evidence="1" id="KW-0560">Oxidoreductase</keyword>
<dbReference type="PANTHER" id="PTHR43157">
    <property type="entry name" value="PHOSPHATIDYLINOSITOL-GLYCAN BIOSYNTHESIS CLASS F PROTEIN-RELATED"/>
    <property type="match status" value="1"/>
</dbReference>
<comment type="caution">
    <text evidence="2">The sequence shown here is derived from an EMBL/GenBank/DDBJ whole genome shotgun (WGS) entry which is preliminary data.</text>
</comment>
<dbReference type="InterPro" id="IPR036291">
    <property type="entry name" value="NAD(P)-bd_dom_sf"/>
</dbReference>
<dbReference type="PANTHER" id="PTHR43157:SF31">
    <property type="entry name" value="PHOSPHATIDYLINOSITOL-GLYCAN BIOSYNTHESIS CLASS F PROTEIN"/>
    <property type="match status" value="1"/>
</dbReference>
<dbReference type="InterPro" id="IPR002347">
    <property type="entry name" value="SDR_fam"/>
</dbReference>
<dbReference type="OrthoDB" id="191139at2759"/>
<dbReference type="Pfam" id="PF00106">
    <property type="entry name" value="adh_short"/>
    <property type="match status" value="1"/>
</dbReference>
<dbReference type="PRINTS" id="PR00081">
    <property type="entry name" value="GDHRDH"/>
</dbReference>
<name>A0A4R0RBV4_9APHY</name>
<sequence length="329" mass="36109">MGVFSSSSKWDAVKDMPDLRGKVIIVTGGNTGIGYASVKQFVRGGAKVYLGARSEAKANDAIARLHDELGQELRGSVEYLHVDLSDPKLAKEAAEGFLAREGRLDVLLNNAAMTVVDYKRTLYDIQDIMVVNHLSPFVFTMTLLPLMKQTVDLPNADVRIVNVASQAIGYLKDTVRFRNREDFNDEHVGSFSAMTRYGRSKLANILFIKALQRRLDAEGSKVIAISLHPGTVQTDGNVRVAQSMQNAVARNVFTFMFKHLVTPVDKGAYTQVFASVAPEVRQHAELYKGAYLAPPAVISKPTKPGESPELAEELWNTTEGLLAEIGLTL</sequence>
<evidence type="ECO:0000313" key="2">
    <source>
        <dbReference type="EMBL" id="TCD65451.1"/>
    </source>
</evidence>
<protein>
    <submittedName>
        <fullName evidence="2">Uncharacterized protein</fullName>
    </submittedName>
</protein>
<evidence type="ECO:0000313" key="3">
    <source>
        <dbReference type="Proteomes" id="UP000292702"/>
    </source>
</evidence>
<dbReference type="EMBL" id="RWJN01000180">
    <property type="protein sequence ID" value="TCD65451.1"/>
    <property type="molecule type" value="Genomic_DNA"/>
</dbReference>
<evidence type="ECO:0000256" key="1">
    <source>
        <dbReference type="ARBA" id="ARBA00023002"/>
    </source>
</evidence>
<organism evidence="2 3">
    <name type="scientific">Steccherinum ochraceum</name>
    <dbReference type="NCBI Taxonomy" id="92696"/>
    <lineage>
        <taxon>Eukaryota</taxon>
        <taxon>Fungi</taxon>
        <taxon>Dikarya</taxon>
        <taxon>Basidiomycota</taxon>
        <taxon>Agaricomycotina</taxon>
        <taxon>Agaricomycetes</taxon>
        <taxon>Polyporales</taxon>
        <taxon>Steccherinaceae</taxon>
        <taxon>Steccherinum</taxon>
    </lineage>
</organism>
<dbReference type="STRING" id="92696.A0A4R0RBV4"/>
<accession>A0A4R0RBV4</accession>